<proteinExistence type="inferred from homology"/>
<dbReference type="EC" id="2.4.1.18" evidence="10"/>
<dbReference type="PANTHER" id="PTHR43651">
    <property type="entry name" value="1,4-ALPHA-GLUCAN-BRANCHING ENZYME"/>
    <property type="match status" value="1"/>
</dbReference>
<evidence type="ECO:0000256" key="11">
    <source>
        <dbReference type="PIRSR" id="PIRSR000463-1"/>
    </source>
</evidence>
<dbReference type="InterPro" id="IPR006048">
    <property type="entry name" value="A-amylase/branching_C"/>
</dbReference>
<dbReference type="Proteomes" id="UP000588068">
    <property type="component" value="Unassembled WGS sequence"/>
</dbReference>
<dbReference type="GO" id="GO:0043169">
    <property type="term" value="F:cation binding"/>
    <property type="evidence" value="ECO:0007669"/>
    <property type="project" value="InterPro"/>
</dbReference>
<dbReference type="PIRSF" id="PIRSF000463">
    <property type="entry name" value="GlgB"/>
    <property type="match status" value="1"/>
</dbReference>
<evidence type="ECO:0000256" key="2">
    <source>
        <dbReference type="ARBA" id="ARBA00002953"/>
    </source>
</evidence>
<dbReference type="SMART" id="SM00642">
    <property type="entry name" value="Aamy"/>
    <property type="match status" value="1"/>
</dbReference>
<dbReference type="InterPro" id="IPR006407">
    <property type="entry name" value="GlgB"/>
</dbReference>
<evidence type="ECO:0000256" key="1">
    <source>
        <dbReference type="ARBA" id="ARBA00000826"/>
    </source>
</evidence>
<keyword evidence="5 10" id="KW-0321">Glycogen metabolism</keyword>
<dbReference type="RefSeq" id="WP_184331513.1">
    <property type="nucleotide sequence ID" value="NZ_JACHHZ010000002.1"/>
</dbReference>
<feature type="domain" description="Glycosyl hydrolase family 13 catalytic" evidence="12">
    <location>
        <begin position="148"/>
        <end position="508"/>
    </location>
</feature>
<dbReference type="CDD" id="cd11322">
    <property type="entry name" value="AmyAc_Glg_BE"/>
    <property type="match status" value="1"/>
</dbReference>
<dbReference type="InterPro" id="IPR013780">
    <property type="entry name" value="Glyco_hydro_b"/>
</dbReference>
<organism evidence="13 14">
    <name type="scientific">Povalibacter uvarum</name>
    <dbReference type="NCBI Taxonomy" id="732238"/>
    <lineage>
        <taxon>Bacteria</taxon>
        <taxon>Pseudomonadati</taxon>
        <taxon>Pseudomonadota</taxon>
        <taxon>Gammaproteobacteria</taxon>
        <taxon>Steroidobacterales</taxon>
        <taxon>Steroidobacteraceae</taxon>
        <taxon>Povalibacter</taxon>
    </lineage>
</organism>
<evidence type="ECO:0000256" key="4">
    <source>
        <dbReference type="ARBA" id="ARBA00009000"/>
    </source>
</evidence>
<evidence type="ECO:0000256" key="6">
    <source>
        <dbReference type="ARBA" id="ARBA00022676"/>
    </source>
</evidence>
<dbReference type="NCBIfam" id="TIGR01515">
    <property type="entry name" value="branching_enzym"/>
    <property type="match status" value="1"/>
</dbReference>
<dbReference type="GO" id="GO:0003844">
    <property type="term" value="F:1,4-alpha-glucan branching enzyme activity"/>
    <property type="evidence" value="ECO:0007669"/>
    <property type="project" value="UniProtKB-UniRule"/>
</dbReference>
<dbReference type="SUPFAM" id="SSF51445">
    <property type="entry name" value="(Trans)glycosidases"/>
    <property type="match status" value="1"/>
</dbReference>
<dbReference type="InterPro" id="IPR014756">
    <property type="entry name" value="Ig_E-set"/>
</dbReference>
<dbReference type="SUPFAM" id="SSF51011">
    <property type="entry name" value="Glycosyl hydrolase domain"/>
    <property type="match status" value="1"/>
</dbReference>
<dbReference type="UniPathway" id="UPA00164"/>
<dbReference type="NCBIfam" id="NF008967">
    <property type="entry name" value="PRK12313.1"/>
    <property type="match status" value="1"/>
</dbReference>
<evidence type="ECO:0000256" key="3">
    <source>
        <dbReference type="ARBA" id="ARBA00004964"/>
    </source>
</evidence>
<evidence type="ECO:0000313" key="14">
    <source>
        <dbReference type="Proteomes" id="UP000588068"/>
    </source>
</evidence>
<comment type="catalytic activity">
    <reaction evidence="1 10">
        <text>Transfers a segment of a (1-&gt;4)-alpha-D-glucan chain to a primary hydroxy group in a similar glucan chain.</text>
        <dbReference type="EC" id="2.4.1.18"/>
    </reaction>
</comment>
<dbReference type="InterPro" id="IPR006047">
    <property type="entry name" value="GH13_cat_dom"/>
</dbReference>
<dbReference type="PANTHER" id="PTHR43651:SF3">
    <property type="entry name" value="1,4-ALPHA-GLUCAN-BRANCHING ENZYME"/>
    <property type="match status" value="1"/>
</dbReference>
<comment type="function">
    <text evidence="2 10">Catalyzes the formation of the alpha-1,6-glucosidic linkages in glycogen by scission of a 1,4-alpha-linked oligosaccharide from growing alpha-1,4-glucan chains and the subsequent attachment of the oligosaccharide to the alpha-1,6 position.</text>
</comment>
<dbReference type="EMBL" id="JACHHZ010000002">
    <property type="protein sequence ID" value="MBB6093307.1"/>
    <property type="molecule type" value="Genomic_DNA"/>
</dbReference>
<dbReference type="SUPFAM" id="SSF81296">
    <property type="entry name" value="E set domains"/>
    <property type="match status" value="1"/>
</dbReference>
<dbReference type="HAMAP" id="MF_00685">
    <property type="entry name" value="GlgB"/>
    <property type="match status" value="1"/>
</dbReference>
<dbReference type="GO" id="GO:0004553">
    <property type="term" value="F:hydrolase activity, hydrolyzing O-glycosyl compounds"/>
    <property type="evidence" value="ECO:0007669"/>
    <property type="project" value="InterPro"/>
</dbReference>
<evidence type="ECO:0000256" key="5">
    <source>
        <dbReference type="ARBA" id="ARBA00022600"/>
    </source>
</evidence>
<dbReference type="InterPro" id="IPR017853">
    <property type="entry name" value="GH"/>
</dbReference>
<sequence>MLSSLDLHLFGEGNHHHIYRKLGAHLGVVEGASGVWFSVWAPNARAVSLVGDFNGWSGGANPMHRIEQSGVWQLFVPNLGPGTLYKFEVITKQGHAVLKADPHGFQMQLRPDNASIVADLSGYEWRDGEWMEKRAAWDPRRAPIAIYEVHPGSWRRSWHRKPAFLTWDELADQLIPYVVDLGYTHIELIGVAEHPFDGSWGYQVLGHFAPTARHGSPHDFKRFIDRCHQAGIGVFMDWVPAHFPRDAHGLAEFDGTHLYEHEDSRRGEHVEWGTKIFNYGRHEVRNFLVSNAVFWLEEYHIDGLRVDAVASMLYLDYAREPGEWLPNQYGGRENLEAIDFLKQLNWTIGHYFPGVVTMAEESSAYPGVTRPVHLGGLGFWFKWNMGWMNDTLRYMALDPVHRRHEHNLITFSFMYAFSENFILPLSHDEVVHGKRSLLDKMPGDEWRKCANYRLLIGYQTAHPGKKLMFMGGEFGQWHEWRDYEDLAWAALEHPHHRQLQDWNRALNRLYRDYPELHASEHDWEGFRWVEVDNRDESVFAFMRRRLPGEGGTELLVVFNATPVPRNAYVFGAPAAGTYRKILDGDSPAFGGSGYSQQAQLDAPAEPFRDFPARITLDVPPLSMMVWERKVDG</sequence>
<gene>
    <name evidence="10" type="primary">glgB</name>
    <name evidence="13" type="ORF">HNQ60_002185</name>
</gene>
<dbReference type="InterPro" id="IPR013783">
    <property type="entry name" value="Ig-like_fold"/>
</dbReference>
<comment type="pathway">
    <text evidence="3 10">Glycan biosynthesis; glycogen biosynthesis.</text>
</comment>
<keyword evidence="8 10" id="KW-0320">Glycogen biosynthesis</keyword>
<dbReference type="GO" id="GO:0005978">
    <property type="term" value="P:glycogen biosynthetic process"/>
    <property type="evidence" value="ECO:0007669"/>
    <property type="project" value="UniProtKB-UniRule"/>
</dbReference>
<name>A0A841HJT1_9GAMM</name>
<dbReference type="Pfam" id="PF02806">
    <property type="entry name" value="Alpha-amylase_C"/>
    <property type="match status" value="1"/>
</dbReference>
<dbReference type="Gene3D" id="2.60.40.10">
    <property type="entry name" value="Immunoglobulins"/>
    <property type="match status" value="1"/>
</dbReference>
<comment type="subunit">
    <text evidence="10">Monomer.</text>
</comment>
<evidence type="ECO:0000313" key="13">
    <source>
        <dbReference type="EMBL" id="MBB6093307.1"/>
    </source>
</evidence>
<dbReference type="NCBIfam" id="NF003811">
    <property type="entry name" value="PRK05402.1"/>
    <property type="match status" value="1"/>
</dbReference>
<dbReference type="InterPro" id="IPR044143">
    <property type="entry name" value="GlgB_N_E_set_prok"/>
</dbReference>
<evidence type="ECO:0000259" key="12">
    <source>
        <dbReference type="SMART" id="SM00642"/>
    </source>
</evidence>
<protein>
    <recommendedName>
        <fullName evidence="10">1,4-alpha-glucan branching enzyme GlgB</fullName>
        <ecNumber evidence="10">2.4.1.18</ecNumber>
    </recommendedName>
    <alternativeName>
        <fullName evidence="10">1,4-alpha-D-glucan:1,4-alpha-D-glucan 6-glucosyl-transferase</fullName>
    </alternativeName>
    <alternativeName>
        <fullName evidence="10">Alpha-(1-&gt;4)-glucan branching enzyme</fullName>
    </alternativeName>
    <alternativeName>
        <fullName evidence="10">Glycogen branching enzyme</fullName>
        <shortName evidence="10">BE</shortName>
    </alternativeName>
</protein>
<keyword evidence="14" id="KW-1185">Reference proteome</keyword>
<keyword evidence="7 10" id="KW-0808">Transferase</keyword>
<comment type="similarity">
    <text evidence="4 10">Belongs to the glycosyl hydrolase 13 family. GlgB subfamily.</text>
</comment>
<dbReference type="FunFam" id="2.60.40.10:FF:000169">
    <property type="entry name" value="1,4-alpha-glucan branching enzyme GlgB"/>
    <property type="match status" value="1"/>
</dbReference>
<accession>A0A841HJT1</accession>
<dbReference type="GO" id="GO:0005829">
    <property type="term" value="C:cytosol"/>
    <property type="evidence" value="ECO:0007669"/>
    <property type="project" value="TreeGrafter"/>
</dbReference>
<dbReference type="InterPro" id="IPR037439">
    <property type="entry name" value="Branching_enzy"/>
</dbReference>
<evidence type="ECO:0000256" key="7">
    <source>
        <dbReference type="ARBA" id="ARBA00022679"/>
    </source>
</evidence>
<dbReference type="Pfam" id="PF02922">
    <property type="entry name" value="CBM_48"/>
    <property type="match status" value="1"/>
</dbReference>
<evidence type="ECO:0000256" key="8">
    <source>
        <dbReference type="ARBA" id="ARBA00023056"/>
    </source>
</evidence>
<comment type="caution">
    <text evidence="13">The sequence shown here is derived from an EMBL/GenBank/DDBJ whole genome shotgun (WGS) entry which is preliminary data.</text>
</comment>
<dbReference type="Gene3D" id="3.20.20.80">
    <property type="entry name" value="Glycosidases"/>
    <property type="match status" value="1"/>
</dbReference>
<feature type="active site" description="Nucleophile" evidence="10 11">
    <location>
        <position position="307"/>
    </location>
</feature>
<dbReference type="CDD" id="cd02855">
    <property type="entry name" value="E_set_GBE_prok_N"/>
    <property type="match status" value="1"/>
</dbReference>
<evidence type="ECO:0000256" key="10">
    <source>
        <dbReference type="HAMAP-Rule" id="MF_00685"/>
    </source>
</evidence>
<evidence type="ECO:0000256" key="9">
    <source>
        <dbReference type="ARBA" id="ARBA00023277"/>
    </source>
</evidence>
<feature type="active site" description="Proton donor" evidence="10 11">
    <location>
        <position position="360"/>
    </location>
</feature>
<keyword evidence="6 10" id="KW-0328">Glycosyltransferase</keyword>
<dbReference type="Gene3D" id="2.60.40.1180">
    <property type="entry name" value="Golgi alpha-mannosidase II"/>
    <property type="match status" value="1"/>
</dbReference>
<dbReference type="AlphaFoldDB" id="A0A841HJT1"/>
<dbReference type="InterPro" id="IPR004193">
    <property type="entry name" value="Glyco_hydro_13_N"/>
</dbReference>
<reference evidence="13 14" key="1">
    <citation type="submission" date="2020-08" db="EMBL/GenBank/DDBJ databases">
        <title>Genomic Encyclopedia of Type Strains, Phase IV (KMG-IV): sequencing the most valuable type-strain genomes for metagenomic binning, comparative biology and taxonomic classification.</title>
        <authorList>
            <person name="Goeker M."/>
        </authorList>
    </citation>
    <scope>NUCLEOTIDE SEQUENCE [LARGE SCALE GENOMIC DNA]</scope>
    <source>
        <strain evidence="13 14">DSM 26723</strain>
    </source>
</reference>
<dbReference type="FunFam" id="3.20.20.80:FF:000003">
    <property type="entry name" value="1,4-alpha-glucan branching enzyme GlgB"/>
    <property type="match status" value="1"/>
</dbReference>
<keyword evidence="9 10" id="KW-0119">Carbohydrate metabolism</keyword>